<protein>
    <submittedName>
        <fullName evidence="1">Uncharacterized protein</fullName>
    </submittedName>
</protein>
<accession>A0A635RBH8</accession>
<name>A0A635RBH8_SALET</name>
<dbReference type="AlphaFoldDB" id="A0A635RBH8"/>
<evidence type="ECO:0000313" key="1">
    <source>
        <dbReference type="EMBL" id="EDH8304211.1"/>
    </source>
</evidence>
<comment type="caution">
    <text evidence="1">The sequence shown here is derived from an EMBL/GenBank/DDBJ whole genome shotgun (WGS) entry which is preliminary data.</text>
</comment>
<proteinExistence type="predicted"/>
<reference evidence="1" key="1">
    <citation type="submission" date="2018-07" db="EMBL/GenBank/DDBJ databases">
        <authorList>
            <person name="Ashton P.M."/>
            <person name="Dallman T."/>
            <person name="Nair S."/>
            <person name="De Pinna E."/>
            <person name="Peters T."/>
            <person name="Grant K."/>
        </authorList>
    </citation>
    <scope>NUCLEOTIDE SEQUENCE</scope>
    <source>
        <strain evidence="1">368335</strain>
    </source>
</reference>
<organism evidence="1">
    <name type="scientific">Salmonella enterica subsp. enterica serovar Chester</name>
    <dbReference type="NCBI Taxonomy" id="149386"/>
    <lineage>
        <taxon>Bacteria</taxon>
        <taxon>Pseudomonadati</taxon>
        <taxon>Pseudomonadota</taxon>
        <taxon>Gammaproteobacteria</taxon>
        <taxon>Enterobacterales</taxon>
        <taxon>Enterobacteriaceae</taxon>
        <taxon>Salmonella</taxon>
    </lineage>
</organism>
<dbReference type="EMBL" id="AAMIYH010000027">
    <property type="protein sequence ID" value="EDH8304211.1"/>
    <property type="molecule type" value="Genomic_DNA"/>
</dbReference>
<sequence>MLTAEVFINQYLDELFAKTYLEIAPLIVEDLVGSKYPAKLVDIKTVKPESVPADEPEDKYQIIAYANSAFSILNRETGVMLIYSIITESDFSSVRYAIESLANIGPLSHDPTIITEQWALMSVFAHFPLFRHGIALIHREFEVPYNAELTLLGSGFNLYPLRDDNDKLYGVHIYFKWFEDLYVLKLIASDVVKQIPEAETISKATHQVEINLGDPLLKYHKEIDLRKIATTRGWGCAEVTNGYLSLIKTA</sequence>
<gene>
    <name evidence="1" type="ORF">CB695_22365</name>
</gene>